<feature type="domain" description="Arginyl tRNA synthetase N-terminal" evidence="1">
    <location>
        <begin position="8"/>
        <end position="81"/>
    </location>
</feature>
<reference evidence="2" key="1">
    <citation type="submission" date="2018-05" db="EMBL/GenBank/DDBJ databases">
        <authorList>
            <person name="Lanie J.A."/>
            <person name="Ng W.-L."/>
            <person name="Kazmierczak K.M."/>
            <person name="Andrzejewski T.M."/>
            <person name="Davidsen T.M."/>
            <person name="Wayne K.J."/>
            <person name="Tettelin H."/>
            <person name="Glass J.I."/>
            <person name="Rusch D."/>
            <person name="Podicherti R."/>
            <person name="Tsui H.-C.T."/>
            <person name="Winkler M.E."/>
        </authorList>
    </citation>
    <scope>NUCLEOTIDE SEQUENCE</scope>
</reference>
<feature type="non-terminal residue" evidence="2">
    <location>
        <position position="1"/>
    </location>
</feature>
<dbReference type="AlphaFoldDB" id="A0A381XD19"/>
<dbReference type="Pfam" id="PF03485">
    <property type="entry name" value="Arg_tRNA_synt_N"/>
    <property type="match status" value="1"/>
</dbReference>
<evidence type="ECO:0000259" key="1">
    <source>
        <dbReference type="SMART" id="SM01016"/>
    </source>
</evidence>
<dbReference type="GO" id="GO:0005737">
    <property type="term" value="C:cytoplasm"/>
    <property type="evidence" value="ECO:0007669"/>
    <property type="project" value="InterPro"/>
</dbReference>
<dbReference type="SUPFAM" id="SSF55190">
    <property type="entry name" value="Arginyl-tRNA synthetase (ArgRS), N-terminal 'additional' domain"/>
    <property type="match status" value="1"/>
</dbReference>
<dbReference type="Gene3D" id="3.30.1360.70">
    <property type="entry name" value="Arginyl tRNA synthetase N-terminal domain"/>
    <property type="match status" value="1"/>
</dbReference>
<dbReference type="GO" id="GO:0005524">
    <property type="term" value="F:ATP binding"/>
    <property type="evidence" value="ECO:0007669"/>
    <property type="project" value="InterPro"/>
</dbReference>
<name>A0A381XD19_9ZZZZ</name>
<sequence>VTHTEALAEAQQLVASALKELDWPELPYDHYPLQGDLAVICFPAAKQLKRSPPELAKELATVLADRGLSASAEGGYCNITLDWRSLASGLLAQIASGDFGRGAPSGKRVLIEHTSANAPGPF</sequence>
<dbReference type="GO" id="GO:0004814">
    <property type="term" value="F:arginine-tRNA ligase activity"/>
    <property type="evidence" value="ECO:0007669"/>
    <property type="project" value="InterPro"/>
</dbReference>
<dbReference type="SMART" id="SM01016">
    <property type="entry name" value="Arg_tRNA_synt_N"/>
    <property type="match status" value="1"/>
</dbReference>
<dbReference type="InterPro" id="IPR036695">
    <property type="entry name" value="Arg-tRNA-synth_N_sf"/>
</dbReference>
<accession>A0A381XD19</accession>
<protein>
    <recommendedName>
        <fullName evidence="1">Arginyl tRNA synthetase N-terminal domain-containing protein</fullName>
    </recommendedName>
</protein>
<evidence type="ECO:0000313" key="2">
    <source>
        <dbReference type="EMBL" id="SVA62490.1"/>
    </source>
</evidence>
<dbReference type="InterPro" id="IPR005148">
    <property type="entry name" value="Arg-tRNA-synth_N"/>
</dbReference>
<proteinExistence type="predicted"/>
<organism evidence="2">
    <name type="scientific">marine metagenome</name>
    <dbReference type="NCBI Taxonomy" id="408172"/>
    <lineage>
        <taxon>unclassified sequences</taxon>
        <taxon>metagenomes</taxon>
        <taxon>ecological metagenomes</taxon>
    </lineage>
</organism>
<gene>
    <name evidence="2" type="ORF">METZ01_LOCUS115344</name>
</gene>
<feature type="non-terminal residue" evidence="2">
    <location>
        <position position="122"/>
    </location>
</feature>
<dbReference type="GO" id="GO:0006420">
    <property type="term" value="P:arginyl-tRNA aminoacylation"/>
    <property type="evidence" value="ECO:0007669"/>
    <property type="project" value="InterPro"/>
</dbReference>
<dbReference type="EMBL" id="UINC01014690">
    <property type="protein sequence ID" value="SVA62490.1"/>
    <property type="molecule type" value="Genomic_DNA"/>
</dbReference>